<proteinExistence type="predicted"/>
<dbReference type="GO" id="GO:0005524">
    <property type="term" value="F:ATP binding"/>
    <property type="evidence" value="ECO:0007669"/>
    <property type="project" value="UniProtKB-KW"/>
</dbReference>
<feature type="compositionally biased region" description="Basic and acidic residues" evidence="1">
    <location>
        <begin position="100"/>
        <end position="116"/>
    </location>
</feature>
<feature type="compositionally biased region" description="Basic residues" evidence="1">
    <location>
        <begin position="225"/>
        <end position="241"/>
    </location>
</feature>
<accession>A0A6J4QZL9</accession>
<feature type="non-terminal residue" evidence="2">
    <location>
        <position position="1"/>
    </location>
</feature>
<dbReference type="AlphaFoldDB" id="A0A6J4QZL9"/>
<feature type="compositionally biased region" description="Low complexity" evidence="1">
    <location>
        <begin position="119"/>
        <end position="138"/>
    </location>
</feature>
<protein>
    <submittedName>
        <fullName evidence="2">Molybdenum transport ATP-binding protein ModC</fullName>
    </submittedName>
</protein>
<organism evidence="2">
    <name type="scientific">uncultured Rubrobacteraceae bacterium</name>
    <dbReference type="NCBI Taxonomy" id="349277"/>
    <lineage>
        <taxon>Bacteria</taxon>
        <taxon>Bacillati</taxon>
        <taxon>Actinomycetota</taxon>
        <taxon>Rubrobacteria</taxon>
        <taxon>Rubrobacterales</taxon>
        <taxon>Rubrobacteraceae</taxon>
        <taxon>environmental samples</taxon>
    </lineage>
</organism>
<sequence length="344" mass="38309">ERPPRTGERLPPLRQRRARAGEAEPRRRAGGAGRPPRPLGVRQDDGAQGRRRPLAPDRRRRAGGRALGRRHPAREARGGDGLPEAPPLPPHGRHRKRRVRPENARRAQGGGREEGGRGPPARADGGLRRPFARGALRRPAAEGRARPRPRHRATAPAPRRALQRARRQPQGGDARPRPQAPARGRPHDRLRHARPGRGRRPRGPHRPHLRRPTPDVRLSRGLLRPPRHPRGRPLLRRHQLYRRPGERRLRPYPARRPQARGNRPSRRGHPHHPPRGRPPGGGRELLPRPGLFNLVPRDPGPLRAAGRGHDPARGTPPPRPARGGRRSDRPAAGHVAVGVGSKVL</sequence>
<feature type="compositionally biased region" description="Basic residues" evidence="1">
    <location>
        <begin position="184"/>
        <end position="211"/>
    </location>
</feature>
<keyword evidence="2" id="KW-0067">ATP-binding</keyword>
<gene>
    <name evidence="2" type="ORF">AVDCRST_MAG02-1042</name>
</gene>
<feature type="compositionally biased region" description="Basic residues" evidence="1">
    <location>
        <begin position="49"/>
        <end position="72"/>
    </location>
</feature>
<evidence type="ECO:0000313" key="2">
    <source>
        <dbReference type="EMBL" id="CAA9451132.1"/>
    </source>
</evidence>
<feature type="non-terminal residue" evidence="2">
    <location>
        <position position="344"/>
    </location>
</feature>
<keyword evidence="2" id="KW-0547">Nucleotide-binding</keyword>
<dbReference type="EMBL" id="CADCVH010000031">
    <property type="protein sequence ID" value="CAA9451132.1"/>
    <property type="molecule type" value="Genomic_DNA"/>
</dbReference>
<feature type="region of interest" description="Disordered" evidence="1">
    <location>
        <begin position="1"/>
        <end position="344"/>
    </location>
</feature>
<feature type="compositionally biased region" description="Basic residues" evidence="1">
    <location>
        <begin position="263"/>
        <end position="275"/>
    </location>
</feature>
<name>A0A6J4QZL9_9ACTN</name>
<reference evidence="2" key="1">
    <citation type="submission" date="2020-02" db="EMBL/GenBank/DDBJ databases">
        <authorList>
            <person name="Meier V. D."/>
        </authorList>
    </citation>
    <scope>NUCLEOTIDE SEQUENCE</scope>
    <source>
        <strain evidence="2">AVDCRST_MAG02</strain>
    </source>
</reference>
<evidence type="ECO:0000256" key="1">
    <source>
        <dbReference type="SAM" id="MobiDB-lite"/>
    </source>
</evidence>